<feature type="domain" description="Tyrosine specific protein phosphatases" evidence="3">
    <location>
        <begin position="237"/>
        <end position="316"/>
    </location>
</feature>
<dbReference type="Proteomes" id="UP000422736">
    <property type="component" value="Chromosome 5"/>
</dbReference>
<dbReference type="EMBL" id="CP015058">
    <property type="protein sequence ID" value="QGN16954.1"/>
    <property type="molecule type" value="Genomic_DNA"/>
</dbReference>
<protein>
    <submittedName>
        <fullName evidence="4">Tyrosine-protein phosphatase 1</fullName>
    </submittedName>
</protein>
<evidence type="ECO:0000313" key="5">
    <source>
        <dbReference type="Proteomes" id="UP000422736"/>
    </source>
</evidence>
<dbReference type="InterPro" id="IPR000242">
    <property type="entry name" value="PTP_cat"/>
</dbReference>
<dbReference type="Gene3D" id="3.90.190.10">
    <property type="entry name" value="Protein tyrosine phosphatase superfamily"/>
    <property type="match status" value="1"/>
</dbReference>
<dbReference type="InterPro" id="IPR016130">
    <property type="entry name" value="Tyr_Pase_AS"/>
</dbReference>
<accession>A0ABX6EX78</accession>
<dbReference type="PROSITE" id="PS50056">
    <property type="entry name" value="TYR_PHOSPHATASE_2"/>
    <property type="match status" value="1"/>
</dbReference>
<evidence type="ECO:0000313" key="4">
    <source>
        <dbReference type="EMBL" id="QGN16954.1"/>
    </source>
</evidence>
<gene>
    <name evidence="4" type="primary">PTP1</name>
    <name evidence="4" type="ORF">FIM1_3681</name>
</gene>
<name>A0ABX6EX78_KLUMA</name>
<dbReference type="SMART" id="SM00404">
    <property type="entry name" value="PTPc_motif"/>
    <property type="match status" value="1"/>
</dbReference>
<dbReference type="SMART" id="SM00194">
    <property type="entry name" value="PTPc"/>
    <property type="match status" value="1"/>
</dbReference>
<evidence type="ECO:0000256" key="1">
    <source>
        <dbReference type="ARBA" id="ARBA00009649"/>
    </source>
</evidence>
<dbReference type="PANTHER" id="PTHR19134">
    <property type="entry name" value="RECEPTOR-TYPE TYROSINE-PROTEIN PHOSPHATASE"/>
    <property type="match status" value="1"/>
</dbReference>
<dbReference type="InterPro" id="IPR016277">
    <property type="entry name" value="Ptp1"/>
</dbReference>
<dbReference type="PROSITE" id="PS50055">
    <property type="entry name" value="TYR_PHOSPHATASE_PTP"/>
    <property type="match status" value="1"/>
</dbReference>
<dbReference type="PROSITE" id="PS00383">
    <property type="entry name" value="TYR_PHOSPHATASE_1"/>
    <property type="match status" value="1"/>
</dbReference>
<dbReference type="InterPro" id="IPR003595">
    <property type="entry name" value="Tyr_Pase_cat"/>
</dbReference>
<dbReference type="InterPro" id="IPR000387">
    <property type="entry name" value="Tyr_Pase_dom"/>
</dbReference>
<dbReference type="PANTHER" id="PTHR19134:SF449">
    <property type="entry name" value="TYROSINE-PROTEIN PHOSPHATASE 1"/>
    <property type="match status" value="1"/>
</dbReference>
<dbReference type="PIRSF" id="PIRSF000938">
    <property type="entry name" value="PTPN1_yeast"/>
    <property type="match status" value="1"/>
</dbReference>
<dbReference type="PRINTS" id="PR00700">
    <property type="entry name" value="PRTYPHPHTASE"/>
</dbReference>
<dbReference type="InterPro" id="IPR029021">
    <property type="entry name" value="Prot-tyrosine_phosphatase-like"/>
</dbReference>
<dbReference type="InterPro" id="IPR050348">
    <property type="entry name" value="Protein-Tyr_Phosphatase"/>
</dbReference>
<dbReference type="Pfam" id="PF00102">
    <property type="entry name" value="Y_phosphatase"/>
    <property type="match status" value="1"/>
</dbReference>
<comment type="similarity">
    <text evidence="1">Belongs to the protein-tyrosine phosphatase family. Non-receptor class subfamily.</text>
</comment>
<proteinExistence type="inferred from homology"/>
<sequence>MGLLKKSDRMSRPRYLDQDDRDLLLKFKYIRQQEEARIRDGALHPRDSEWAFGVSEASYNSTRNRYSNIKTFEKTRVKLQVKNGNDYINASHIKVEIPEQSTAATFYIASQGPTISTWPQFWQMIYQQSPEENISVVMVTPLVEGGREKCYPYWPRQVHQTMVSPAIQTTGPTSQDVSEFAFSIEIENVLTQSFHHYTLSKILLKPSDPSFPVKTVNHFYYDQWSDFDKPDEIGPLHHLIKHVRTATNALNPIFVHCSAGVGRSGTYIALDHLIARTVDFKADEFIHNYDKDLIEQIVKQLRTQRLKTVESPQQYLFLYHAAKLIFRYNKGL</sequence>
<feature type="domain" description="Tyrosine-protein phosphatase" evidence="2">
    <location>
        <begin position="23"/>
        <end position="325"/>
    </location>
</feature>
<organism evidence="4 5">
    <name type="scientific">Kluyveromyces marxianus</name>
    <name type="common">Yeast</name>
    <name type="synonym">Candida kefyr</name>
    <dbReference type="NCBI Taxonomy" id="4911"/>
    <lineage>
        <taxon>Eukaryota</taxon>
        <taxon>Fungi</taxon>
        <taxon>Dikarya</taxon>
        <taxon>Ascomycota</taxon>
        <taxon>Saccharomycotina</taxon>
        <taxon>Saccharomycetes</taxon>
        <taxon>Saccharomycetales</taxon>
        <taxon>Saccharomycetaceae</taxon>
        <taxon>Kluyveromyces</taxon>
    </lineage>
</organism>
<evidence type="ECO:0000259" key="3">
    <source>
        <dbReference type="PROSITE" id="PS50056"/>
    </source>
</evidence>
<keyword evidence="5" id="KW-1185">Reference proteome</keyword>
<reference evidence="4 5" key="1">
    <citation type="submission" date="2016-03" db="EMBL/GenBank/DDBJ databases">
        <title>How can Kluyveromyces marxianus grow so fast - potential evolutionary course in Saccharomyces Complex revealed by comparative genomics.</title>
        <authorList>
            <person name="Mo W."/>
            <person name="Lu W."/>
            <person name="Yang X."/>
            <person name="Qi J."/>
            <person name="Lv H."/>
        </authorList>
    </citation>
    <scope>NUCLEOTIDE SEQUENCE [LARGE SCALE GENOMIC DNA]</scope>
    <source>
        <strain evidence="4 5">FIM1</strain>
    </source>
</reference>
<dbReference type="SUPFAM" id="SSF52799">
    <property type="entry name" value="(Phosphotyrosine protein) phosphatases II"/>
    <property type="match status" value="1"/>
</dbReference>
<evidence type="ECO:0000259" key="2">
    <source>
        <dbReference type="PROSITE" id="PS50055"/>
    </source>
</evidence>